<feature type="transmembrane region" description="Helical" evidence="1">
    <location>
        <begin position="346"/>
        <end position="364"/>
    </location>
</feature>
<feature type="transmembrane region" description="Helical" evidence="1">
    <location>
        <begin position="283"/>
        <end position="302"/>
    </location>
</feature>
<dbReference type="Pfam" id="PF09586">
    <property type="entry name" value="YfhO"/>
    <property type="match status" value="1"/>
</dbReference>
<dbReference type="PANTHER" id="PTHR38454:SF1">
    <property type="entry name" value="INTEGRAL MEMBRANE PROTEIN"/>
    <property type="match status" value="1"/>
</dbReference>
<evidence type="ECO:0000256" key="1">
    <source>
        <dbReference type="SAM" id="Phobius"/>
    </source>
</evidence>
<protein>
    <submittedName>
        <fullName evidence="2">Uncharacterized membrane protein YfhO</fullName>
    </submittedName>
</protein>
<feature type="transmembrane region" description="Helical" evidence="1">
    <location>
        <begin position="140"/>
        <end position="158"/>
    </location>
</feature>
<dbReference type="EMBL" id="FNOS01000001">
    <property type="protein sequence ID" value="SDX41340.1"/>
    <property type="molecule type" value="Genomic_DNA"/>
</dbReference>
<feature type="transmembrane region" description="Helical" evidence="1">
    <location>
        <begin position="239"/>
        <end position="263"/>
    </location>
</feature>
<organism evidence="2 3">
    <name type="scientific">Salimicrobium album</name>
    <dbReference type="NCBI Taxonomy" id="50717"/>
    <lineage>
        <taxon>Bacteria</taxon>
        <taxon>Bacillati</taxon>
        <taxon>Bacillota</taxon>
        <taxon>Bacilli</taxon>
        <taxon>Bacillales</taxon>
        <taxon>Bacillaceae</taxon>
        <taxon>Salimicrobium</taxon>
    </lineage>
</organism>
<dbReference type="InterPro" id="IPR018580">
    <property type="entry name" value="Uncharacterised_YfhO"/>
</dbReference>
<feature type="transmembrane region" description="Helical" evidence="1">
    <location>
        <begin position="204"/>
        <end position="224"/>
    </location>
</feature>
<feature type="transmembrane region" description="Helical" evidence="1">
    <location>
        <begin position="314"/>
        <end position="334"/>
    </location>
</feature>
<evidence type="ECO:0000313" key="3">
    <source>
        <dbReference type="Proteomes" id="UP000198647"/>
    </source>
</evidence>
<sequence length="860" mass="97866">MTKKQLITLVTFSLVISALAHGFFLYQWSEGHYMVGPNDGLSQMVPFKQMLYEQFTGGDFFYSYQFGLGGDVYSQLAYYFSVNLFFYLTVAVVFLLETFSVIGEPDVLFWAQSAVFLSVIRMSFVIISTTFVFRYFTSKLVPSFVGAVFFATAAKYFQHVTYWEFFGDAFLWLPLLILGAEKVIRENRPGWLIAATAVSFFDNFYFAYINGFFTVIYILLRWLLPLRKKEMPKFSQIKVYIIAVLLGFCIGAAGFVPAVRSFLQNVRPPYTDEIPLIESTTNILYDSLYLMVPALFVLMLVLRPLYKNKNFRFFAVLGLIIIVLHYIPYAASFFNGLSAPQHRYEYLAAFAIGGAIASGLPELRHIKGKKLLTGGAFTVVLYVLFLLTDHGLAWSDEWALLFLTWAGFTVLAALATTRYGKKGFFFLIIGTITFQLLSMNMYQWDKLYTGGEVYKSSKDYITSEDYRGKEQRELIERTMKDAGFSRISWMADGRYNTPLIQDFYGTSAYSSILNGNLLNYYYHDLEIDMKKESVSRYAGFGDRANLHSLWQGDYFMYEKDSVKNVPYGFKSASESDNYIIYKNTNSLPFVQTSGTIYSEEDLEESHPLAREAAMIDGMVIEGADSTASSPPVRNNYIESTEITASGATYKNDTLDVQEEEGGIHLTLPDSLMNSDAEDIYVSFYLLNNNEEAPWFALYVNDFRTSRKSEDSIYKTGVNDITIRVPKEKEISIRMRKGEYTLKDIGVYAEDYQELEEAAGNNSPGNVEINDNRITIDSLDVDKKGYLAVPVPYEDGWSVKVNGEKRETVQANYAMIGTAVKPGDKVVEFTYRPPYFNLLIILSIVSAAISIGWLLIRRRKI</sequence>
<comment type="caution">
    <text evidence="2">The sequence shown here is derived from an EMBL/GenBank/DDBJ whole genome shotgun (WGS) entry which is preliminary data.</text>
</comment>
<feature type="transmembrane region" description="Helical" evidence="1">
    <location>
        <begin position="424"/>
        <end position="444"/>
    </location>
</feature>
<feature type="transmembrane region" description="Helical" evidence="1">
    <location>
        <begin position="76"/>
        <end position="96"/>
    </location>
</feature>
<accession>A0A1H3BH73</accession>
<keyword evidence="1" id="KW-0472">Membrane</keyword>
<dbReference type="Proteomes" id="UP000198647">
    <property type="component" value="Unassembled WGS sequence"/>
</dbReference>
<feature type="transmembrane region" description="Helical" evidence="1">
    <location>
        <begin position="371"/>
        <end position="392"/>
    </location>
</feature>
<feature type="transmembrane region" description="Helical" evidence="1">
    <location>
        <begin position="108"/>
        <end position="134"/>
    </location>
</feature>
<keyword evidence="1" id="KW-1133">Transmembrane helix</keyword>
<keyword evidence="3" id="KW-1185">Reference proteome</keyword>
<feature type="transmembrane region" description="Helical" evidence="1">
    <location>
        <begin position="834"/>
        <end position="855"/>
    </location>
</feature>
<feature type="transmembrane region" description="Helical" evidence="1">
    <location>
        <begin position="398"/>
        <end position="417"/>
    </location>
</feature>
<evidence type="ECO:0000313" key="2">
    <source>
        <dbReference type="EMBL" id="SDX41340.1"/>
    </source>
</evidence>
<name>A0A1H3BH73_9BACI</name>
<dbReference type="PANTHER" id="PTHR38454">
    <property type="entry name" value="INTEGRAL MEMBRANE PROTEIN-RELATED"/>
    <property type="match status" value="1"/>
</dbReference>
<keyword evidence="1" id="KW-0812">Transmembrane</keyword>
<reference evidence="2 3" key="1">
    <citation type="submission" date="2016-10" db="EMBL/GenBank/DDBJ databases">
        <authorList>
            <person name="Varghese N."/>
            <person name="Submissions S."/>
        </authorList>
    </citation>
    <scope>NUCLEOTIDE SEQUENCE [LARGE SCALE GENOMIC DNA]</scope>
    <source>
        <strain evidence="2 3">DSM 20748</strain>
    </source>
</reference>
<dbReference type="RefSeq" id="WP_093105240.1">
    <property type="nucleotide sequence ID" value="NZ_FNOS01000001.1"/>
</dbReference>
<proteinExistence type="predicted"/>
<gene>
    <name evidence="2" type="ORF">SAMN04488081_0440</name>
</gene>